<evidence type="ECO:0000313" key="4">
    <source>
        <dbReference type="EMBL" id="NKZ05629.1"/>
    </source>
</evidence>
<evidence type="ECO:0000259" key="3">
    <source>
        <dbReference type="Pfam" id="PF13845"/>
    </source>
</evidence>
<feature type="domain" description="Septum formation-related" evidence="3">
    <location>
        <begin position="166"/>
        <end position="367"/>
    </location>
</feature>
<accession>A0A846YYM1</accession>
<dbReference type="Pfam" id="PF13845">
    <property type="entry name" value="Septum_form"/>
    <property type="match status" value="1"/>
</dbReference>
<dbReference type="Proteomes" id="UP000579250">
    <property type="component" value="Unassembled WGS sequence"/>
</dbReference>
<sequence length="382" mass="40804">MTTPPPTDGIPDPPETAPAWAPPDAPAAGSPAPAPAPLPGPPPGMPLVPGAPPAPAQRRTNRFAIFALVTGLAGIVVLAIAFAVVALVQTGRRGERGVRLAIGGLAASAVWVLAVVALIAVLQDVQPGQGSRADVRRDGTAPLTELGIGDCFTGFGDDGSGGFLGKKAPCTQPHEGEVVARTETPPVQQTHGAMTAWAKNLCQNKTRYLLRSRYRKDLEPYYNWSGDEHSDAKDLTLTCVMRYTGSKPLTAPLAATVDANLKTYEQLTAGECVADWDDADPVTATMSCKKPHRFQVYATFTIPSEEFPAKEFNEYPGKKEIDKRAARGCTKRGNKALRNRPIERDLELMYVMPSQEDWEGGIHDVACLVQAAHGKLNKSLLP</sequence>
<feature type="transmembrane region" description="Helical" evidence="2">
    <location>
        <begin position="100"/>
        <end position="122"/>
    </location>
</feature>
<protein>
    <recommendedName>
        <fullName evidence="3">Septum formation-related domain-containing protein</fullName>
    </recommendedName>
</protein>
<name>A0A846YYM1_9ACTN</name>
<dbReference type="InterPro" id="IPR026004">
    <property type="entry name" value="Septum_form"/>
</dbReference>
<keyword evidence="2" id="KW-1133">Transmembrane helix</keyword>
<organism evidence="4 5">
    <name type="scientific">Actinomadura latina</name>
    <dbReference type="NCBI Taxonomy" id="163603"/>
    <lineage>
        <taxon>Bacteria</taxon>
        <taxon>Bacillati</taxon>
        <taxon>Actinomycetota</taxon>
        <taxon>Actinomycetes</taxon>
        <taxon>Streptosporangiales</taxon>
        <taxon>Thermomonosporaceae</taxon>
        <taxon>Actinomadura</taxon>
    </lineage>
</organism>
<reference evidence="4 5" key="1">
    <citation type="submission" date="2020-04" db="EMBL/GenBank/DDBJ databases">
        <title>MicrobeNet Type strains.</title>
        <authorList>
            <person name="Nicholson A.C."/>
        </authorList>
    </citation>
    <scope>NUCLEOTIDE SEQUENCE [LARGE SCALE GENOMIC DNA]</scope>
    <source>
        <strain evidence="4 5">ATCC BAA-277</strain>
    </source>
</reference>
<dbReference type="RefSeq" id="WP_157438061.1">
    <property type="nucleotide sequence ID" value="NZ_JAAXPI010000024.1"/>
</dbReference>
<evidence type="ECO:0000313" key="5">
    <source>
        <dbReference type="Proteomes" id="UP000579250"/>
    </source>
</evidence>
<gene>
    <name evidence="4" type="ORF">HGB48_18020</name>
</gene>
<dbReference type="AlphaFoldDB" id="A0A846YYM1"/>
<evidence type="ECO:0000256" key="2">
    <source>
        <dbReference type="SAM" id="Phobius"/>
    </source>
</evidence>
<keyword evidence="2" id="KW-0472">Membrane</keyword>
<proteinExistence type="predicted"/>
<dbReference type="EMBL" id="JAAXPI010000024">
    <property type="protein sequence ID" value="NKZ05629.1"/>
    <property type="molecule type" value="Genomic_DNA"/>
</dbReference>
<keyword evidence="5" id="KW-1185">Reference proteome</keyword>
<feature type="compositionally biased region" description="Pro residues" evidence="1">
    <location>
        <begin position="1"/>
        <end position="25"/>
    </location>
</feature>
<evidence type="ECO:0000256" key="1">
    <source>
        <dbReference type="SAM" id="MobiDB-lite"/>
    </source>
</evidence>
<feature type="compositionally biased region" description="Pro residues" evidence="1">
    <location>
        <begin position="32"/>
        <end position="54"/>
    </location>
</feature>
<feature type="transmembrane region" description="Helical" evidence="2">
    <location>
        <begin position="63"/>
        <end position="88"/>
    </location>
</feature>
<comment type="caution">
    <text evidence="4">The sequence shown here is derived from an EMBL/GenBank/DDBJ whole genome shotgun (WGS) entry which is preliminary data.</text>
</comment>
<keyword evidence="2" id="KW-0812">Transmembrane</keyword>
<feature type="region of interest" description="Disordered" evidence="1">
    <location>
        <begin position="1"/>
        <end position="54"/>
    </location>
</feature>